<dbReference type="Proteomes" id="UP000199607">
    <property type="component" value="Unassembled WGS sequence"/>
</dbReference>
<keyword evidence="1" id="KW-0812">Transmembrane</keyword>
<evidence type="ECO:0000313" key="3">
    <source>
        <dbReference type="Proteomes" id="UP000199607"/>
    </source>
</evidence>
<organism evidence="2 3">
    <name type="scientific">Halogranum rubrum</name>
    <dbReference type="NCBI Taxonomy" id="553466"/>
    <lineage>
        <taxon>Archaea</taxon>
        <taxon>Methanobacteriati</taxon>
        <taxon>Methanobacteriota</taxon>
        <taxon>Stenosarchaea group</taxon>
        <taxon>Halobacteria</taxon>
        <taxon>Halobacteriales</taxon>
        <taxon>Haloferacaceae</taxon>
    </lineage>
</organism>
<keyword evidence="3" id="KW-1185">Reference proteome</keyword>
<dbReference type="EMBL" id="FOTC01000010">
    <property type="protein sequence ID" value="SFL63224.1"/>
    <property type="molecule type" value="Genomic_DNA"/>
</dbReference>
<evidence type="ECO:0000256" key="1">
    <source>
        <dbReference type="SAM" id="Phobius"/>
    </source>
</evidence>
<dbReference type="AlphaFoldDB" id="A0A1I4J9K5"/>
<dbReference type="STRING" id="553466.SAMN04487950_4419"/>
<feature type="transmembrane region" description="Helical" evidence="1">
    <location>
        <begin position="47"/>
        <end position="68"/>
    </location>
</feature>
<evidence type="ECO:0000313" key="2">
    <source>
        <dbReference type="EMBL" id="SFL63224.1"/>
    </source>
</evidence>
<name>A0A1I4J9K5_9EURY</name>
<evidence type="ECO:0008006" key="4">
    <source>
        <dbReference type="Google" id="ProtNLM"/>
    </source>
</evidence>
<dbReference type="RefSeq" id="WP_177197739.1">
    <property type="nucleotide sequence ID" value="NZ_FOTC01000010.1"/>
</dbReference>
<reference evidence="3" key="1">
    <citation type="submission" date="2016-10" db="EMBL/GenBank/DDBJ databases">
        <authorList>
            <person name="Varghese N."/>
            <person name="Submissions S."/>
        </authorList>
    </citation>
    <scope>NUCLEOTIDE SEQUENCE [LARGE SCALE GENOMIC DNA]</scope>
    <source>
        <strain evidence="3">CGMCC 1.7738</strain>
    </source>
</reference>
<protein>
    <recommendedName>
        <fullName evidence="4">PrgI family protein</fullName>
    </recommendedName>
</protein>
<feature type="transmembrane region" description="Helical" evidence="1">
    <location>
        <begin position="24"/>
        <end position="41"/>
    </location>
</feature>
<accession>A0A1I4J9K5</accession>
<proteinExistence type="predicted"/>
<gene>
    <name evidence="2" type="ORF">SAMN04487950_4419</name>
</gene>
<sequence length="128" mass="13812">METFPIAGRIINTKLVFGLTAREVGEVLIIPFLALGIAQSLGFTGTLFLIAGGIGLTLGILILLVAPAGQRPISYARAAADYYLSSNSYYNRRTRPEAETPVIQDVVGVRQDGLDVETIEAEQETESR</sequence>
<keyword evidence="1" id="KW-1133">Transmembrane helix</keyword>
<keyword evidence="1" id="KW-0472">Membrane</keyword>